<name>A0ABV7HRE6_9GAMM</name>
<reference evidence="3" key="1">
    <citation type="journal article" date="2019" name="Int. J. Syst. Evol. Microbiol.">
        <title>The Global Catalogue of Microorganisms (GCM) 10K type strain sequencing project: providing services to taxonomists for standard genome sequencing and annotation.</title>
        <authorList>
            <consortium name="The Broad Institute Genomics Platform"/>
            <consortium name="The Broad Institute Genome Sequencing Center for Infectious Disease"/>
            <person name="Wu L."/>
            <person name="Ma J."/>
        </authorList>
    </citation>
    <scope>NUCLEOTIDE SEQUENCE [LARGE SCALE GENOMIC DNA]</scope>
    <source>
        <strain evidence="3">KCTC 52141</strain>
    </source>
</reference>
<feature type="chain" id="PRO_5046437824" evidence="1">
    <location>
        <begin position="21"/>
        <end position="139"/>
    </location>
</feature>
<accession>A0ABV7HRE6</accession>
<evidence type="ECO:0000313" key="3">
    <source>
        <dbReference type="Proteomes" id="UP001595548"/>
    </source>
</evidence>
<dbReference type="Proteomes" id="UP001595548">
    <property type="component" value="Unassembled WGS sequence"/>
</dbReference>
<evidence type="ECO:0000313" key="2">
    <source>
        <dbReference type="EMBL" id="MFC3155244.1"/>
    </source>
</evidence>
<dbReference type="EMBL" id="JBHRTL010000006">
    <property type="protein sequence ID" value="MFC3155244.1"/>
    <property type="molecule type" value="Genomic_DNA"/>
</dbReference>
<sequence>MNIKQVGLLALVSACAAAWGADSLVAVPYRLIGVAPATVNGQAGQRVTLGTGREGETCYLLLNDKSAQGGRIENINGLSRDQGFRCVRDGVAFDLAATGGSYFRGDIRTGSTITLQARLLAKSGQVLDVYTSQPVRISF</sequence>
<proteinExistence type="predicted"/>
<dbReference type="PROSITE" id="PS51257">
    <property type="entry name" value="PROKAR_LIPOPROTEIN"/>
    <property type="match status" value="1"/>
</dbReference>
<protein>
    <submittedName>
        <fullName evidence="2">Uncharacterized protein</fullName>
    </submittedName>
</protein>
<gene>
    <name evidence="2" type="ORF">ACFOEB_08530</name>
</gene>
<keyword evidence="1" id="KW-0732">Signal</keyword>
<dbReference type="RefSeq" id="WP_382415838.1">
    <property type="nucleotide sequence ID" value="NZ_AP031500.1"/>
</dbReference>
<organism evidence="2 3">
    <name type="scientific">Gilvimarinus japonicus</name>
    <dbReference type="NCBI Taxonomy" id="1796469"/>
    <lineage>
        <taxon>Bacteria</taxon>
        <taxon>Pseudomonadati</taxon>
        <taxon>Pseudomonadota</taxon>
        <taxon>Gammaproteobacteria</taxon>
        <taxon>Cellvibrionales</taxon>
        <taxon>Cellvibrionaceae</taxon>
        <taxon>Gilvimarinus</taxon>
    </lineage>
</organism>
<evidence type="ECO:0000256" key="1">
    <source>
        <dbReference type="SAM" id="SignalP"/>
    </source>
</evidence>
<comment type="caution">
    <text evidence="2">The sequence shown here is derived from an EMBL/GenBank/DDBJ whole genome shotgun (WGS) entry which is preliminary data.</text>
</comment>
<keyword evidence="3" id="KW-1185">Reference proteome</keyword>
<feature type="signal peptide" evidence="1">
    <location>
        <begin position="1"/>
        <end position="20"/>
    </location>
</feature>